<gene>
    <name evidence="1" type="ORF">LOK49_LG02G01307</name>
</gene>
<name>A0ACC0IUT9_9ERIC</name>
<evidence type="ECO:0000313" key="1">
    <source>
        <dbReference type="EMBL" id="KAI8027896.1"/>
    </source>
</evidence>
<accession>A0ACC0IUT9</accession>
<proteinExistence type="predicted"/>
<protein>
    <submittedName>
        <fullName evidence="1">Uncharacterized protein</fullName>
    </submittedName>
</protein>
<reference evidence="1 2" key="1">
    <citation type="journal article" date="2022" name="Plant J.">
        <title>Chromosome-level genome of Camellia lanceoleosa provides a valuable resource for understanding genome evolution and self-incompatibility.</title>
        <authorList>
            <person name="Gong W."/>
            <person name="Xiao S."/>
            <person name="Wang L."/>
            <person name="Liao Z."/>
            <person name="Chang Y."/>
            <person name="Mo W."/>
            <person name="Hu G."/>
            <person name="Li W."/>
            <person name="Zhao G."/>
            <person name="Zhu H."/>
            <person name="Hu X."/>
            <person name="Ji K."/>
            <person name="Xiang X."/>
            <person name="Song Q."/>
            <person name="Yuan D."/>
            <person name="Jin S."/>
            <person name="Zhang L."/>
        </authorList>
    </citation>
    <scope>NUCLEOTIDE SEQUENCE [LARGE SCALE GENOMIC DNA]</scope>
    <source>
        <strain evidence="1">SQ_2022a</strain>
    </source>
</reference>
<dbReference type="EMBL" id="CM045760">
    <property type="protein sequence ID" value="KAI8027896.1"/>
    <property type="molecule type" value="Genomic_DNA"/>
</dbReference>
<dbReference type="Proteomes" id="UP001060215">
    <property type="component" value="Chromosome 3"/>
</dbReference>
<keyword evidence="2" id="KW-1185">Reference proteome</keyword>
<sequence length="193" mass="20891">MVLLEFRGSTHAIHVVEESIFGDGLLGNHCICKGQLSERASVGHSTSFDQSFVQYQGNKEEDEDVACKEAEVACKETEVANEDMENEKVELEVQCDMAGRLRVEVDDRQVDIGQACNYSSLSMVNESDTNLAAQNVGGTTLIQYTDSKELLGGFLGAGMGYEGSEPVEITADAGSVCSFLMCCCLFYSGKPVE</sequence>
<comment type="caution">
    <text evidence="1">The sequence shown here is derived from an EMBL/GenBank/DDBJ whole genome shotgun (WGS) entry which is preliminary data.</text>
</comment>
<organism evidence="1 2">
    <name type="scientific">Camellia lanceoleosa</name>
    <dbReference type="NCBI Taxonomy" id="1840588"/>
    <lineage>
        <taxon>Eukaryota</taxon>
        <taxon>Viridiplantae</taxon>
        <taxon>Streptophyta</taxon>
        <taxon>Embryophyta</taxon>
        <taxon>Tracheophyta</taxon>
        <taxon>Spermatophyta</taxon>
        <taxon>Magnoliopsida</taxon>
        <taxon>eudicotyledons</taxon>
        <taxon>Gunneridae</taxon>
        <taxon>Pentapetalae</taxon>
        <taxon>asterids</taxon>
        <taxon>Ericales</taxon>
        <taxon>Theaceae</taxon>
        <taxon>Camellia</taxon>
    </lineage>
</organism>
<evidence type="ECO:0000313" key="2">
    <source>
        <dbReference type="Proteomes" id="UP001060215"/>
    </source>
</evidence>